<protein>
    <recommendedName>
        <fullName evidence="4">RCC1-like domain-containing protein</fullName>
    </recommendedName>
</protein>
<dbReference type="PANTHER" id="PTHR45982:SF1">
    <property type="entry name" value="REGULATOR OF CHROMOSOME CONDENSATION"/>
    <property type="match status" value="1"/>
</dbReference>
<dbReference type="PANTHER" id="PTHR45982">
    <property type="entry name" value="REGULATOR OF CHROMOSOME CONDENSATION"/>
    <property type="match status" value="1"/>
</dbReference>
<evidence type="ECO:0000256" key="3">
    <source>
        <dbReference type="PROSITE-ProRule" id="PRU00235"/>
    </source>
</evidence>
<evidence type="ECO:0000259" key="4">
    <source>
        <dbReference type="Pfam" id="PF25390"/>
    </source>
</evidence>
<evidence type="ECO:0000256" key="2">
    <source>
        <dbReference type="ARBA" id="ARBA00022737"/>
    </source>
</evidence>
<evidence type="ECO:0000313" key="6">
    <source>
        <dbReference type="Proteomes" id="UP001558652"/>
    </source>
</evidence>
<proteinExistence type="predicted"/>
<feature type="repeat" description="RCC1" evidence="3">
    <location>
        <begin position="125"/>
        <end position="176"/>
    </location>
</feature>
<evidence type="ECO:0000256" key="1">
    <source>
        <dbReference type="ARBA" id="ARBA00022658"/>
    </source>
</evidence>
<feature type="repeat" description="RCC1" evidence="3">
    <location>
        <begin position="22"/>
        <end position="72"/>
    </location>
</feature>
<dbReference type="InterPro" id="IPR051553">
    <property type="entry name" value="Ran_GTPase-activating"/>
</dbReference>
<dbReference type="PRINTS" id="PR00633">
    <property type="entry name" value="RCCNDNSATION"/>
</dbReference>
<dbReference type="SUPFAM" id="SSF50985">
    <property type="entry name" value="RCC1/BLIP-II"/>
    <property type="match status" value="1"/>
</dbReference>
<dbReference type="AlphaFoldDB" id="A0ABD0YAX4"/>
<organism evidence="5 6">
    <name type="scientific">Ranatra chinensis</name>
    <dbReference type="NCBI Taxonomy" id="642074"/>
    <lineage>
        <taxon>Eukaryota</taxon>
        <taxon>Metazoa</taxon>
        <taxon>Ecdysozoa</taxon>
        <taxon>Arthropoda</taxon>
        <taxon>Hexapoda</taxon>
        <taxon>Insecta</taxon>
        <taxon>Pterygota</taxon>
        <taxon>Neoptera</taxon>
        <taxon>Paraneoptera</taxon>
        <taxon>Hemiptera</taxon>
        <taxon>Heteroptera</taxon>
        <taxon>Panheteroptera</taxon>
        <taxon>Nepomorpha</taxon>
        <taxon>Nepidae</taxon>
        <taxon>Ranatrinae</taxon>
        <taxon>Ranatra</taxon>
    </lineage>
</organism>
<dbReference type="PROSITE" id="PS00626">
    <property type="entry name" value="RCC1_2"/>
    <property type="match status" value="4"/>
</dbReference>
<reference evidence="5 6" key="1">
    <citation type="submission" date="2024-07" db="EMBL/GenBank/DDBJ databases">
        <title>Chromosome-level genome assembly of the water stick insect Ranatra chinensis (Heteroptera: Nepidae).</title>
        <authorList>
            <person name="Liu X."/>
        </authorList>
    </citation>
    <scope>NUCLEOTIDE SEQUENCE [LARGE SCALE GENOMIC DNA]</scope>
    <source>
        <strain evidence="5">Cailab_2021Rc</strain>
        <tissue evidence="5">Muscle</tissue>
    </source>
</reference>
<dbReference type="Gene3D" id="2.130.10.30">
    <property type="entry name" value="Regulator of chromosome condensation 1/beta-lactamase-inhibitor protein II"/>
    <property type="match status" value="1"/>
</dbReference>
<dbReference type="EMBL" id="JBFDAA010000011">
    <property type="protein sequence ID" value="KAL1123814.1"/>
    <property type="molecule type" value="Genomic_DNA"/>
</dbReference>
<keyword evidence="2" id="KW-0677">Repeat</keyword>
<feature type="repeat" description="RCC1" evidence="3">
    <location>
        <begin position="295"/>
        <end position="346"/>
    </location>
</feature>
<dbReference type="Pfam" id="PF25390">
    <property type="entry name" value="WD40_RLD"/>
    <property type="match status" value="1"/>
</dbReference>
<feature type="domain" description="RCC1-like" evidence="4">
    <location>
        <begin position="23"/>
        <end position="395"/>
    </location>
</feature>
<keyword evidence="6" id="KW-1185">Reference proteome</keyword>
<name>A0ABD0YAX4_9HEMI</name>
<dbReference type="PROSITE" id="PS50012">
    <property type="entry name" value="RCC1_3"/>
    <property type="match status" value="7"/>
</dbReference>
<feature type="repeat" description="RCC1" evidence="3">
    <location>
        <begin position="243"/>
        <end position="294"/>
    </location>
</feature>
<dbReference type="PROSITE" id="PS00625">
    <property type="entry name" value="RCC1_1"/>
    <property type="match status" value="1"/>
</dbReference>
<comment type="caution">
    <text evidence="5">The sequence shown here is derived from an EMBL/GenBank/DDBJ whole genome shotgun (WGS) entry which is preliminary data.</text>
</comment>
<dbReference type="InterPro" id="IPR009091">
    <property type="entry name" value="RCC1/BLIP-II"/>
</dbReference>
<sequence>RTLFAEDAVDLIAESRKKRVAGRVLVFGDGVAGQLGLGEDVTEKGRPAPIPGLDSVIEVAAGGMHTVCLTADYKVITFGCNDEGALGRDTSEEGSEFNPAEVEVPGKVVDICAGDSHTAALLDNGTVYVWGTFRDSHGSMGLLSKSIEKKPVLVSTDVKILKIASGSHHLMMLGADGQLYSCGCAEQGQLGRVSERGASRDCRKGLGPLLIPTLVPFSVHSKLHFDNVWTGSFSTFTREKHTGEIYVFGLNNYTQIGLDSGGVHFWPKMSKSFSGTNWVKISGGEHHTVAMDSNGCVYTLGRKEYGRLGLGENSEDAKKPTKIESLGEKCLDVVCGSFVTFAIDREGKLYSWGMGSAQLGLGAEEDTFVPAQVKSKQLEGKTVVRVSSGGQHTVVIVTDGQLPS</sequence>
<dbReference type="Proteomes" id="UP001558652">
    <property type="component" value="Unassembled WGS sequence"/>
</dbReference>
<feature type="repeat" description="RCC1" evidence="3">
    <location>
        <begin position="73"/>
        <end position="124"/>
    </location>
</feature>
<dbReference type="InterPro" id="IPR000408">
    <property type="entry name" value="Reg_chr_condens"/>
</dbReference>
<keyword evidence="1" id="KW-0344">Guanine-nucleotide releasing factor</keyword>
<accession>A0ABD0YAX4</accession>
<gene>
    <name evidence="5" type="ORF">AAG570_001585</name>
</gene>
<feature type="repeat" description="RCC1" evidence="3">
    <location>
        <begin position="347"/>
        <end position="399"/>
    </location>
</feature>
<evidence type="ECO:0000313" key="5">
    <source>
        <dbReference type="EMBL" id="KAL1123814.1"/>
    </source>
</evidence>
<feature type="repeat" description="RCC1" evidence="3">
    <location>
        <begin position="177"/>
        <end position="241"/>
    </location>
</feature>
<dbReference type="InterPro" id="IPR058923">
    <property type="entry name" value="RCC1-like_dom"/>
</dbReference>
<feature type="non-terminal residue" evidence="5">
    <location>
        <position position="1"/>
    </location>
</feature>